<dbReference type="Proteomes" id="UP000746612">
    <property type="component" value="Unassembled WGS sequence"/>
</dbReference>
<reference evidence="1" key="1">
    <citation type="submission" date="2021-03" db="EMBL/GenBank/DDBJ databases">
        <authorList>
            <person name="Alouane T."/>
            <person name="Langin T."/>
            <person name="Bonhomme L."/>
        </authorList>
    </citation>
    <scope>NUCLEOTIDE SEQUENCE</scope>
    <source>
        <strain evidence="1">MDC_Fg202</strain>
    </source>
</reference>
<accession>A0A2H3H237</accession>
<organism evidence="1 2">
    <name type="scientific">Gibberella zeae</name>
    <name type="common">Wheat head blight fungus</name>
    <name type="synonym">Fusarium graminearum</name>
    <dbReference type="NCBI Taxonomy" id="5518"/>
    <lineage>
        <taxon>Eukaryota</taxon>
        <taxon>Fungi</taxon>
        <taxon>Dikarya</taxon>
        <taxon>Ascomycota</taxon>
        <taxon>Pezizomycotina</taxon>
        <taxon>Sordariomycetes</taxon>
        <taxon>Hypocreomycetidae</taxon>
        <taxon>Hypocreales</taxon>
        <taxon>Nectriaceae</taxon>
        <taxon>Fusarium</taxon>
    </lineage>
</organism>
<evidence type="ECO:0000313" key="1">
    <source>
        <dbReference type="EMBL" id="CAG1982611.1"/>
    </source>
</evidence>
<name>A0A2H3H237_GIBZA</name>
<protein>
    <submittedName>
        <fullName evidence="1">Uncharacterized protein</fullName>
    </submittedName>
</protein>
<gene>
    <name evidence="1" type="ORF">MDCFG202_LOCUS228569</name>
</gene>
<sequence>MVVPIKALFTGIAFGLVKSGSAIYDEAHKRVGYIPIVTEWDGPETNLTATLGLVDAAYVSQFDTRREINVMMWAAVAGAGGTVIMGAESALNIYNTITDMIKSKANSDSCSMTFGTDSDGHHVEGYAYQATTSGHDCKTTAERKTILAAVKKCADILHASGAINGCCRFHHGGTWTGHLRLTSQPSKYPAHSVNC</sequence>
<dbReference type="EMBL" id="CAJPIJ010000127">
    <property type="protein sequence ID" value="CAG1982611.1"/>
    <property type="molecule type" value="Genomic_DNA"/>
</dbReference>
<dbReference type="AlphaFoldDB" id="A0A2H3H237"/>
<dbReference type="Pfam" id="PF20521">
    <property type="entry name" value="DUF6736"/>
    <property type="match status" value="1"/>
</dbReference>
<evidence type="ECO:0000313" key="2">
    <source>
        <dbReference type="Proteomes" id="UP000746612"/>
    </source>
</evidence>
<proteinExistence type="predicted"/>
<comment type="caution">
    <text evidence="1">The sequence shown here is derived from an EMBL/GenBank/DDBJ whole genome shotgun (WGS) entry which is preliminary data.</text>
</comment>
<dbReference type="InterPro" id="IPR046624">
    <property type="entry name" value="CSS2_C"/>
</dbReference>